<dbReference type="InterPro" id="IPR042217">
    <property type="entry name" value="T4SS_VirB10/TrbI"/>
</dbReference>
<keyword evidence="2" id="KW-0472">Membrane</keyword>
<dbReference type="AlphaFoldDB" id="A0A428MPM2"/>
<feature type="compositionally biased region" description="Basic and acidic residues" evidence="1">
    <location>
        <begin position="105"/>
        <end position="131"/>
    </location>
</feature>
<keyword evidence="2" id="KW-0812">Transmembrane</keyword>
<evidence type="ECO:0000313" key="4">
    <source>
        <dbReference type="Proteomes" id="UP000269669"/>
    </source>
</evidence>
<reference evidence="3 4" key="1">
    <citation type="submission" date="2018-12" db="EMBL/GenBank/DDBJ databases">
        <title>Sequencing of bacterial isolates from soil warming experiment in Harvard Forest, Massachusetts, USA.</title>
        <authorList>
            <person name="Deangelis K."/>
        </authorList>
    </citation>
    <scope>NUCLEOTIDE SEQUENCE [LARGE SCALE GENOMIC DNA]</scope>
    <source>
        <strain evidence="3 4">EB153</strain>
    </source>
</reference>
<sequence>MAKPEHVPIEEAAEKVIPIADPEAETIGLPGAVTKRPFVLDKKHGSGGGNMPLMLMVIGAILVFGLGMLAFLSSKGTSKKKTGAEAAKPNLGRVVGTAAPGDLIPSDKVKPSSDDAKRGGTVDAADIERTKAPKINQTQASSTLGVPNGNKRLNQVEKFDEPDTTPNGQSKWTPPPYSGGQSEQQVLKKEEDALSKPSLVFIAHNQGNSGLRSGTQSEQQQVGNLGLSPGYHVAARLESMATTAVHAPVTAVVEYNYERDGAVLIPAGSRVVGKISQADPSGLVNITFSSIEFPAGERVAIDAVAADMSLQAVKGTVTGKQAGRSMLVRSLAGIGETAAMIVGAPSANGAVSENDLLRMRVADNIGNAGDEQIMRMMTMQHIVVSVSAGTEIYVIFEKSQQANAAGAEKTVHAPHLDTTAFDSSAPAQP</sequence>
<feature type="region of interest" description="Disordered" evidence="1">
    <location>
        <begin position="82"/>
        <end position="184"/>
    </location>
</feature>
<evidence type="ECO:0000256" key="2">
    <source>
        <dbReference type="SAM" id="Phobius"/>
    </source>
</evidence>
<feature type="transmembrane region" description="Helical" evidence="2">
    <location>
        <begin position="53"/>
        <end position="72"/>
    </location>
</feature>
<accession>A0A428MPM2</accession>
<organism evidence="3 4">
    <name type="scientific">Edaphobacter aggregans</name>
    <dbReference type="NCBI Taxonomy" id="570835"/>
    <lineage>
        <taxon>Bacteria</taxon>
        <taxon>Pseudomonadati</taxon>
        <taxon>Acidobacteriota</taxon>
        <taxon>Terriglobia</taxon>
        <taxon>Terriglobales</taxon>
        <taxon>Acidobacteriaceae</taxon>
        <taxon>Edaphobacter</taxon>
    </lineage>
</organism>
<gene>
    <name evidence="3" type="ORF">EDE15_4422</name>
</gene>
<comment type="caution">
    <text evidence="3">The sequence shown here is derived from an EMBL/GenBank/DDBJ whole genome shotgun (WGS) entry which is preliminary data.</text>
</comment>
<feature type="compositionally biased region" description="Polar residues" evidence="1">
    <location>
        <begin position="135"/>
        <end position="145"/>
    </location>
</feature>
<dbReference type="OrthoDB" id="106959at2"/>
<dbReference type="Gene3D" id="2.40.128.260">
    <property type="entry name" value="Type IV secretion system, VirB10/TraB/TrbI"/>
    <property type="match status" value="1"/>
</dbReference>
<keyword evidence="4" id="KW-1185">Reference proteome</keyword>
<name>A0A428MPM2_9BACT</name>
<dbReference type="EMBL" id="RSDW01000001">
    <property type="protein sequence ID" value="RSL18819.1"/>
    <property type="molecule type" value="Genomic_DNA"/>
</dbReference>
<evidence type="ECO:0000313" key="3">
    <source>
        <dbReference type="EMBL" id="RSL18819.1"/>
    </source>
</evidence>
<protein>
    <submittedName>
        <fullName evidence="3">Type IV secretory pathway VirB10-like protein</fullName>
    </submittedName>
</protein>
<proteinExistence type="predicted"/>
<keyword evidence="2" id="KW-1133">Transmembrane helix</keyword>
<dbReference type="RefSeq" id="WP_125487121.1">
    <property type="nucleotide sequence ID" value="NZ_RSDW01000001.1"/>
</dbReference>
<evidence type="ECO:0000256" key="1">
    <source>
        <dbReference type="SAM" id="MobiDB-lite"/>
    </source>
</evidence>
<dbReference type="Proteomes" id="UP000269669">
    <property type="component" value="Unassembled WGS sequence"/>
</dbReference>